<sequence>MIPALRSNIQKVPFYLAIFAWLMQLSVFITPILMKHPELGFGVCEELAVVVDHAAMNHQVSIHPVDHASHAITSHQDVDATHSHDKPIHSPFANCKFCLVFGHNFDPILLACLIVLLTALISLRIRPQTIYPFRLHQKLHLFLFPNRAPPISSVFTPFAVI</sequence>
<name>A0A6G8S2V8_9GAMM</name>
<feature type="transmembrane region" description="Helical" evidence="1">
    <location>
        <begin position="108"/>
        <end position="125"/>
    </location>
</feature>
<dbReference type="Proteomes" id="UP000501939">
    <property type="component" value="Chromosome"/>
</dbReference>
<keyword evidence="1" id="KW-1133">Transmembrane helix</keyword>
<evidence type="ECO:0000256" key="1">
    <source>
        <dbReference type="SAM" id="Phobius"/>
    </source>
</evidence>
<dbReference type="RefSeq" id="WP_166323248.1">
    <property type="nucleotide sequence ID" value="NZ_CP049916.1"/>
</dbReference>
<keyword evidence="1" id="KW-0812">Transmembrane</keyword>
<evidence type="ECO:0000313" key="2">
    <source>
        <dbReference type="EMBL" id="QIO08465.1"/>
    </source>
</evidence>
<dbReference type="EMBL" id="CP049916">
    <property type="protein sequence ID" value="QIO08465.1"/>
    <property type="molecule type" value="Genomic_DNA"/>
</dbReference>
<organism evidence="2 3">
    <name type="scientific">Acinetobacter lanii</name>
    <dbReference type="NCBI Taxonomy" id="2715163"/>
    <lineage>
        <taxon>Bacteria</taxon>
        <taxon>Pseudomonadati</taxon>
        <taxon>Pseudomonadota</taxon>
        <taxon>Gammaproteobacteria</taxon>
        <taxon>Moraxellales</taxon>
        <taxon>Moraxellaceae</taxon>
        <taxon>Acinetobacter</taxon>
    </lineage>
</organism>
<accession>A0A6G8S2V8</accession>
<evidence type="ECO:0000313" key="3">
    <source>
        <dbReference type="Proteomes" id="UP000501939"/>
    </source>
</evidence>
<keyword evidence="1" id="KW-0472">Membrane</keyword>
<protein>
    <recommendedName>
        <fullName evidence="4">DUF2946 domain-containing protein</fullName>
    </recommendedName>
</protein>
<proteinExistence type="predicted"/>
<reference evidence="2 3" key="1">
    <citation type="submission" date="2020-03" db="EMBL/GenBank/DDBJ databases">
        <authorList>
            <person name="Zhu W."/>
        </authorList>
    </citation>
    <scope>NUCLEOTIDE SEQUENCE [LARGE SCALE GENOMIC DNA]</scope>
    <source>
        <strain evidence="2 3">185</strain>
    </source>
</reference>
<dbReference type="AlphaFoldDB" id="A0A6G8S2V8"/>
<evidence type="ECO:0008006" key="4">
    <source>
        <dbReference type="Google" id="ProtNLM"/>
    </source>
</evidence>
<dbReference type="KEGG" id="alj:G8D99_05155"/>
<gene>
    <name evidence="2" type="ORF">G8D99_05155</name>
</gene>
<feature type="transmembrane region" description="Helical" evidence="1">
    <location>
        <begin position="12"/>
        <end position="33"/>
    </location>
</feature>
<keyword evidence="3" id="KW-1185">Reference proteome</keyword>